<feature type="domain" description="Aminoglycoside phosphotransferase" evidence="2">
    <location>
        <begin position="47"/>
        <end position="268"/>
    </location>
</feature>
<dbReference type="Gene3D" id="3.90.1200.10">
    <property type="match status" value="1"/>
</dbReference>
<dbReference type="SUPFAM" id="SSF56112">
    <property type="entry name" value="Protein kinase-like (PK-like)"/>
    <property type="match status" value="1"/>
</dbReference>
<organism evidence="3 4">
    <name type="scientific">Candidatus Glomeribacter gigasporarum BEG34</name>
    <dbReference type="NCBI Taxonomy" id="1070319"/>
    <lineage>
        <taxon>Bacteria</taxon>
        <taxon>Pseudomonadati</taxon>
        <taxon>Pseudomonadota</taxon>
        <taxon>Betaproteobacteria</taxon>
        <taxon>Burkholderiales</taxon>
        <taxon>Burkholderiaceae</taxon>
        <taxon>Candidatus Glomeribacter</taxon>
    </lineage>
</organism>
<dbReference type="Proteomes" id="UP000054051">
    <property type="component" value="Unassembled WGS sequence"/>
</dbReference>
<reference evidence="3 4" key="1">
    <citation type="submission" date="2011-08" db="EMBL/GenBank/DDBJ databases">
        <title>The genome of the obligate endobacterium of an arbuscular mycorrhizal fungus reveals an interphylum network of nutritional interactions.</title>
        <authorList>
            <person name="Ghignone S."/>
            <person name="Salvioli A."/>
            <person name="Anca I."/>
            <person name="Lumini E."/>
            <person name="Ortu G."/>
            <person name="Petiti L."/>
            <person name="Cruveiller S."/>
            <person name="Bianciotto V."/>
            <person name="Piffanelli P."/>
            <person name="Lanfranco L."/>
            <person name="Bonfante P."/>
        </authorList>
    </citation>
    <scope>NUCLEOTIDE SEQUENCE [LARGE SCALE GENOMIC DNA]</scope>
    <source>
        <strain evidence="3 4">BEG34</strain>
    </source>
</reference>
<sequence>MPSFCPSLTLKETRAVLDRFPQLGCVKTWIWRRRNPYYAASGIVLASGGPVFIKRHSSSVRNAHALMQEHRFIAHLRAAQLPVCEVLVDASGACAIDCGHWVYEVHRAMPGIDLYRDAFFWTPFVSVAHARAAGQALAQLHLAARGYTAPARRTQILVGRFGIFASADPLAQLDALIRNCPSLARLLARRRWRAAAHKRLLPFHARLYPLLQTLETLWTHNDWHASNLLWSSARAPVRVSAILDFGLSDRSYALCDLAIAIERNIIGWRAQPYVHSGSIDWDALHAFLDGYESLKPLTEAEAHALPRLLPLAHAEFALSEMAYFSSVADAPEQAALTYERYFLGHADWFNGCAGQALIACLERRAARANTAYALY</sequence>
<proteinExistence type="inferred from homology"/>
<dbReference type="PANTHER" id="PTHR21064:SF6">
    <property type="entry name" value="AMINOGLYCOSIDE PHOSPHOTRANSFERASE DOMAIN-CONTAINING PROTEIN"/>
    <property type="match status" value="1"/>
</dbReference>
<dbReference type="EMBL" id="CAFB01000034">
    <property type="protein sequence ID" value="CCD28745.1"/>
    <property type="molecule type" value="Genomic_DNA"/>
</dbReference>
<keyword evidence="3" id="KW-0808">Transferase</keyword>
<evidence type="ECO:0000259" key="2">
    <source>
        <dbReference type="Pfam" id="PF01636"/>
    </source>
</evidence>
<comment type="similarity">
    <text evidence="1">Belongs to the pseudomonas-type ThrB family.</text>
</comment>
<evidence type="ECO:0000313" key="3">
    <source>
        <dbReference type="EMBL" id="CCD28745.1"/>
    </source>
</evidence>
<dbReference type="STRING" id="1070319.CAGGBEG34_180049"/>
<protein>
    <submittedName>
        <fullName evidence="3">Aminoglycoside phosphotransferase</fullName>
    </submittedName>
</protein>
<dbReference type="InterPro" id="IPR011009">
    <property type="entry name" value="Kinase-like_dom_sf"/>
</dbReference>
<dbReference type="Pfam" id="PF01636">
    <property type="entry name" value="APH"/>
    <property type="match status" value="1"/>
</dbReference>
<dbReference type="GO" id="GO:0004413">
    <property type="term" value="F:homoserine kinase activity"/>
    <property type="evidence" value="ECO:0007669"/>
    <property type="project" value="TreeGrafter"/>
</dbReference>
<name>G2J7K0_9BURK</name>
<comment type="caution">
    <text evidence="3">The sequence shown here is derived from an EMBL/GenBank/DDBJ whole genome shotgun (WGS) entry which is preliminary data.</text>
</comment>
<evidence type="ECO:0000256" key="1">
    <source>
        <dbReference type="ARBA" id="ARBA00038240"/>
    </source>
</evidence>
<dbReference type="eggNOG" id="COG2334">
    <property type="taxonomic scope" value="Bacteria"/>
</dbReference>
<keyword evidence="4" id="KW-1185">Reference proteome</keyword>
<evidence type="ECO:0000313" key="4">
    <source>
        <dbReference type="Proteomes" id="UP000054051"/>
    </source>
</evidence>
<accession>G2J7K0</accession>
<dbReference type="PANTHER" id="PTHR21064">
    <property type="entry name" value="AMINOGLYCOSIDE PHOSPHOTRANSFERASE DOMAIN-CONTAINING PROTEIN-RELATED"/>
    <property type="match status" value="1"/>
</dbReference>
<dbReference type="AlphaFoldDB" id="G2J7K0"/>
<dbReference type="InterPro" id="IPR002575">
    <property type="entry name" value="Aminoglycoside_PTrfase"/>
</dbReference>
<dbReference type="GO" id="GO:0009088">
    <property type="term" value="P:threonine biosynthetic process"/>
    <property type="evidence" value="ECO:0007669"/>
    <property type="project" value="TreeGrafter"/>
</dbReference>
<gene>
    <name evidence="3" type="ORF">CAGGBEG34_180049</name>
</gene>
<dbReference type="InterPro" id="IPR050249">
    <property type="entry name" value="Pseudomonas-type_ThrB"/>
</dbReference>